<dbReference type="RefSeq" id="WP_343797833.1">
    <property type="nucleotide sequence ID" value="NZ_BAAADJ010000015.1"/>
</dbReference>
<dbReference type="EMBL" id="BAAADJ010000015">
    <property type="protein sequence ID" value="GAA0325460.1"/>
    <property type="molecule type" value="Genomic_DNA"/>
</dbReference>
<protein>
    <submittedName>
        <fullName evidence="2">MBL fold metallo-hydrolase</fullName>
    </submittedName>
</protein>
<accession>A0ABP3FV01</accession>
<sequence length="297" mass="33457">MQFKQIDEACYYFEAAVNVGYIHKDGKGFLIDAGLEAAAAKKVVKQLDSQNLPLTHLIITHAHADHFGGAHHLKEKREVKVWAPRLEAAIIENPVLEPIYLFQGTNPLKEFRNKFLEGPAVQVDGIVEEGRFNLDGVLFTIHSLPGHSYNQIGIEHNGVLFAADSYFGVEQLKKHKIPYIVDVAQTMDSLEKLKTLSINGSVPGHGNYEEDLERTIQENLDCHKNIVDSLERFFLQNGAPSFEESFQFLCREYDVQIGHASSFLLFRTAIGAYIAYLVEQGKARLDVKDYKLVIQSI</sequence>
<evidence type="ECO:0000313" key="2">
    <source>
        <dbReference type="EMBL" id="GAA0325460.1"/>
    </source>
</evidence>
<name>A0ABP3FV01_9BACI</name>
<dbReference type="InterPro" id="IPR036866">
    <property type="entry name" value="RibonucZ/Hydroxyglut_hydro"/>
</dbReference>
<dbReference type="PANTHER" id="PTHR42951">
    <property type="entry name" value="METALLO-BETA-LACTAMASE DOMAIN-CONTAINING"/>
    <property type="match status" value="1"/>
</dbReference>
<dbReference type="CDD" id="cd07743">
    <property type="entry name" value="metallo-hydrolase-like_MBL-fold"/>
    <property type="match status" value="1"/>
</dbReference>
<feature type="domain" description="Metallo-beta-lactamase" evidence="1">
    <location>
        <begin position="16"/>
        <end position="205"/>
    </location>
</feature>
<comment type="caution">
    <text evidence="2">The sequence shown here is derived from an EMBL/GenBank/DDBJ whole genome shotgun (WGS) entry which is preliminary data.</text>
</comment>
<dbReference type="Gene3D" id="3.60.15.10">
    <property type="entry name" value="Ribonuclease Z/Hydroxyacylglutathione hydrolase-like"/>
    <property type="match status" value="1"/>
</dbReference>
<dbReference type="PANTHER" id="PTHR42951:SF14">
    <property type="entry name" value="METALLO-BETA-LACTAMASE SUPERFAMILY PROTEIN"/>
    <property type="match status" value="1"/>
</dbReference>
<evidence type="ECO:0000313" key="3">
    <source>
        <dbReference type="Proteomes" id="UP001500782"/>
    </source>
</evidence>
<dbReference type="Pfam" id="PF00753">
    <property type="entry name" value="Lactamase_B"/>
    <property type="match status" value="1"/>
</dbReference>
<gene>
    <name evidence="2" type="ORF">GCM10008967_15110</name>
</gene>
<dbReference type="SUPFAM" id="SSF56281">
    <property type="entry name" value="Metallo-hydrolase/oxidoreductase"/>
    <property type="match status" value="1"/>
</dbReference>
<reference evidence="3" key="1">
    <citation type="journal article" date="2019" name="Int. J. Syst. Evol. Microbiol.">
        <title>The Global Catalogue of Microorganisms (GCM) 10K type strain sequencing project: providing services to taxonomists for standard genome sequencing and annotation.</title>
        <authorList>
            <consortium name="The Broad Institute Genomics Platform"/>
            <consortium name="The Broad Institute Genome Sequencing Center for Infectious Disease"/>
            <person name="Wu L."/>
            <person name="Ma J."/>
        </authorList>
    </citation>
    <scope>NUCLEOTIDE SEQUENCE [LARGE SCALE GENOMIC DNA]</scope>
    <source>
        <strain evidence="3">JCM 9731</strain>
    </source>
</reference>
<organism evidence="2 3">
    <name type="scientific">Bacillus carboniphilus</name>
    <dbReference type="NCBI Taxonomy" id="86663"/>
    <lineage>
        <taxon>Bacteria</taxon>
        <taxon>Bacillati</taxon>
        <taxon>Bacillota</taxon>
        <taxon>Bacilli</taxon>
        <taxon>Bacillales</taxon>
        <taxon>Bacillaceae</taxon>
        <taxon>Bacillus</taxon>
    </lineage>
</organism>
<keyword evidence="3" id="KW-1185">Reference proteome</keyword>
<proteinExistence type="predicted"/>
<dbReference type="InterPro" id="IPR001279">
    <property type="entry name" value="Metallo-B-lactamas"/>
</dbReference>
<evidence type="ECO:0000259" key="1">
    <source>
        <dbReference type="SMART" id="SM00849"/>
    </source>
</evidence>
<dbReference type="Proteomes" id="UP001500782">
    <property type="component" value="Unassembled WGS sequence"/>
</dbReference>
<dbReference type="SMART" id="SM00849">
    <property type="entry name" value="Lactamase_B"/>
    <property type="match status" value="1"/>
</dbReference>
<dbReference type="InterPro" id="IPR050855">
    <property type="entry name" value="NDM-1-like"/>
</dbReference>